<dbReference type="GO" id="GO:0003841">
    <property type="term" value="F:1-acylglycerol-3-phosphate O-acyltransferase activity"/>
    <property type="evidence" value="ECO:0007669"/>
    <property type="project" value="UniProtKB-UniRule"/>
</dbReference>
<comment type="caution">
    <text evidence="8">The sequence shown here is derived from an EMBL/GenBank/DDBJ whole genome shotgun (WGS) entry which is preliminary data.</text>
</comment>
<dbReference type="GO" id="GO:0005783">
    <property type="term" value="C:endoplasmic reticulum"/>
    <property type="evidence" value="ECO:0007669"/>
    <property type="project" value="TreeGrafter"/>
</dbReference>
<feature type="compositionally biased region" description="Low complexity" evidence="5">
    <location>
        <begin position="341"/>
        <end position="357"/>
    </location>
</feature>
<feature type="domain" description="Phospholipid/glycerol acyltransferase" evidence="7">
    <location>
        <begin position="100"/>
        <end position="216"/>
    </location>
</feature>
<keyword evidence="6" id="KW-0812">Transmembrane</keyword>
<comment type="catalytic activity">
    <reaction evidence="4">
        <text>a 1-acyl-sn-glycero-3-phosphate + an acyl-CoA = a 1,2-diacyl-sn-glycero-3-phosphate + CoA</text>
        <dbReference type="Rhea" id="RHEA:19709"/>
        <dbReference type="ChEBI" id="CHEBI:57287"/>
        <dbReference type="ChEBI" id="CHEBI:57970"/>
        <dbReference type="ChEBI" id="CHEBI:58342"/>
        <dbReference type="ChEBI" id="CHEBI:58608"/>
        <dbReference type="EC" id="2.3.1.51"/>
    </reaction>
</comment>
<feature type="compositionally biased region" description="Low complexity" evidence="5">
    <location>
        <begin position="297"/>
        <end position="309"/>
    </location>
</feature>
<keyword evidence="4" id="KW-1208">Phospholipid metabolism</keyword>
<dbReference type="OrthoDB" id="202234at2759"/>
<keyword evidence="4" id="KW-0443">Lipid metabolism</keyword>
<keyword evidence="9" id="KW-1185">Reference proteome</keyword>
<evidence type="ECO:0000256" key="5">
    <source>
        <dbReference type="SAM" id="MobiDB-lite"/>
    </source>
</evidence>
<accession>A0A8H5GU94</accession>
<keyword evidence="2 4" id="KW-0808">Transferase</keyword>
<organism evidence="8 9">
    <name type="scientific">Tetrapyrgos nigripes</name>
    <dbReference type="NCBI Taxonomy" id="182062"/>
    <lineage>
        <taxon>Eukaryota</taxon>
        <taxon>Fungi</taxon>
        <taxon>Dikarya</taxon>
        <taxon>Basidiomycota</taxon>
        <taxon>Agaricomycotina</taxon>
        <taxon>Agaricomycetes</taxon>
        <taxon>Agaricomycetidae</taxon>
        <taxon>Agaricales</taxon>
        <taxon>Marasmiineae</taxon>
        <taxon>Marasmiaceae</taxon>
        <taxon>Tetrapyrgos</taxon>
    </lineage>
</organism>
<evidence type="ECO:0000256" key="6">
    <source>
        <dbReference type="SAM" id="Phobius"/>
    </source>
</evidence>
<dbReference type="InterPro" id="IPR004552">
    <property type="entry name" value="AGP_acyltrans"/>
</dbReference>
<dbReference type="EC" id="2.3.1.51" evidence="4"/>
<name>A0A8H5GU94_9AGAR</name>
<feature type="transmembrane region" description="Helical" evidence="6">
    <location>
        <begin position="39"/>
        <end position="61"/>
    </location>
</feature>
<reference evidence="8 9" key="1">
    <citation type="journal article" date="2020" name="ISME J.">
        <title>Uncovering the hidden diversity of litter-decomposition mechanisms in mushroom-forming fungi.</title>
        <authorList>
            <person name="Floudas D."/>
            <person name="Bentzer J."/>
            <person name="Ahren D."/>
            <person name="Johansson T."/>
            <person name="Persson P."/>
            <person name="Tunlid A."/>
        </authorList>
    </citation>
    <scope>NUCLEOTIDE SEQUENCE [LARGE SCALE GENOMIC DNA]</scope>
    <source>
        <strain evidence="8 9">CBS 291.85</strain>
    </source>
</reference>
<keyword evidence="3 4" id="KW-0012">Acyltransferase</keyword>
<dbReference type="Pfam" id="PF01553">
    <property type="entry name" value="Acyltransferase"/>
    <property type="match status" value="1"/>
</dbReference>
<feature type="region of interest" description="Disordered" evidence="5">
    <location>
        <begin position="292"/>
        <end position="377"/>
    </location>
</feature>
<sequence length="377" mass="40698">MSFLTSFLKPVAYLSLPVLLLRSVAASSAIGRYYVRLGMYLTCLTAVASWGAFIAAAMTIAGKRYDVNWVIARTFYHLAGRVMDIKIEVEGEEHMQTRPAVFLCNHQSFLDILFVARMFPKRASIMAKSSIQYTPLGPFMVMSGAVFIDRGNNTRAVKSLEAAGEFIKQARVGLWVYPEGTRHSAEVPDLLPFKKGAFHVAIQAGIPIVPIVTENYWRLYRHGVFEKGTVKIRVLPPVSTEGLTANDVPALIERVRNQMLDTLREISVKVPSGGAPAGAAPRVASLPKELDAPVVRSGSHSDSPSSSFSPIQRNDSTPGAGTGVGAGDLSPNLSEARSESRASISSSSTSDNQSRPSENGTETEEDEGMVLVGRPAA</sequence>
<dbReference type="PANTHER" id="PTHR10434:SF11">
    <property type="entry name" value="1-ACYL-SN-GLYCEROL-3-PHOSPHATE ACYLTRANSFERASE"/>
    <property type="match status" value="1"/>
</dbReference>
<dbReference type="SUPFAM" id="SSF69593">
    <property type="entry name" value="Glycerol-3-phosphate (1)-acyltransferase"/>
    <property type="match status" value="1"/>
</dbReference>
<evidence type="ECO:0000313" key="9">
    <source>
        <dbReference type="Proteomes" id="UP000559256"/>
    </source>
</evidence>
<evidence type="ECO:0000256" key="1">
    <source>
        <dbReference type="ARBA" id="ARBA00008655"/>
    </source>
</evidence>
<dbReference type="GO" id="GO:0016020">
    <property type="term" value="C:membrane"/>
    <property type="evidence" value="ECO:0007669"/>
    <property type="project" value="InterPro"/>
</dbReference>
<dbReference type="InterPro" id="IPR002123">
    <property type="entry name" value="Plipid/glycerol_acylTrfase"/>
</dbReference>
<dbReference type="PANTHER" id="PTHR10434">
    <property type="entry name" value="1-ACYL-SN-GLYCEROL-3-PHOSPHATE ACYLTRANSFERASE"/>
    <property type="match status" value="1"/>
</dbReference>
<dbReference type="Proteomes" id="UP000559256">
    <property type="component" value="Unassembled WGS sequence"/>
</dbReference>
<comment type="similarity">
    <text evidence="1 4">Belongs to the 1-acyl-sn-glycerol-3-phosphate acyltransferase family.</text>
</comment>
<keyword evidence="4" id="KW-0594">Phospholipid biosynthesis</keyword>
<evidence type="ECO:0000313" key="8">
    <source>
        <dbReference type="EMBL" id="KAF5371343.1"/>
    </source>
</evidence>
<dbReference type="NCBIfam" id="TIGR00530">
    <property type="entry name" value="AGP_acyltrn"/>
    <property type="match status" value="1"/>
</dbReference>
<gene>
    <name evidence="8" type="ORF">D9758_004182</name>
</gene>
<feature type="compositionally biased region" description="Polar residues" evidence="5">
    <location>
        <begin position="310"/>
        <end position="319"/>
    </location>
</feature>
<evidence type="ECO:0000256" key="2">
    <source>
        <dbReference type="ARBA" id="ARBA00022679"/>
    </source>
</evidence>
<keyword evidence="6" id="KW-1133">Transmembrane helix</keyword>
<dbReference type="CDD" id="cd07989">
    <property type="entry name" value="LPLAT_AGPAT-like"/>
    <property type="match status" value="1"/>
</dbReference>
<evidence type="ECO:0000259" key="7">
    <source>
        <dbReference type="SMART" id="SM00563"/>
    </source>
</evidence>
<keyword evidence="6" id="KW-0472">Membrane</keyword>
<evidence type="ECO:0000256" key="4">
    <source>
        <dbReference type="RuleBase" id="RU361267"/>
    </source>
</evidence>
<dbReference type="GO" id="GO:0006654">
    <property type="term" value="P:phosphatidic acid biosynthetic process"/>
    <property type="evidence" value="ECO:0007669"/>
    <property type="project" value="TreeGrafter"/>
</dbReference>
<dbReference type="AlphaFoldDB" id="A0A8H5GU94"/>
<dbReference type="EMBL" id="JAACJM010000009">
    <property type="protein sequence ID" value="KAF5371343.1"/>
    <property type="molecule type" value="Genomic_DNA"/>
</dbReference>
<protein>
    <recommendedName>
        <fullName evidence="4">1-acyl-sn-glycerol-3-phosphate acyltransferase</fullName>
        <ecNumber evidence="4">2.3.1.51</ecNumber>
    </recommendedName>
</protein>
<proteinExistence type="inferred from homology"/>
<evidence type="ECO:0000256" key="3">
    <source>
        <dbReference type="ARBA" id="ARBA00023315"/>
    </source>
</evidence>
<comment type="domain">
    <text evidence="4">The HXXXXD motif is essential for acyltransferase activity and may constitute the binding site for the phosphate moiety of the glycerol-3-phosphate.</text>
</comment>
<dbReference type="SMART" id="SM00563">
    <property type="entry name" value="PlsC"/>
    <property type="match status" value="1"/>
</dbReference>
<keyword evidence="4" id="KW-0444">Lipid biosynthesis</keyword>